<dbReference type="Gene3D" id="1.25.40.10">
    <property type="entry name" value="Tetratricopeptide repeat domain"/>
    <property type="match status" value="2"/>
</dbReference>
<feature type="domain" description="Histidine kinase" evidence="10">
    <location>
        <begin position="492"/>
        <end position="676"/>
    </location>
</feature>
<dbReference type="AlphaFoldDB" id="A0A2U2XBH8"/>
<comment type="catalytic activity">
    <reaction evidence="1">
        <text>ATP + protein L-histidine = ADP + protein N-phospho-L-histidine.</text>
        <dbReference type="EC" id="2.7.13.3"/>
    </reaction>
</comment>
<evidence type="ECO:0000256" key="2">
    <source>
        <dbReference type="ARBA" id="ARBA00012438"/>
    </source>
</evidence>
<dbReference type="PANTHER" id="PTHR24421">
    <property type="entry name" value="NITRATE/NITRITE SENSOR PROTEIN NARX-RELATED"/>
    <property type="match status" value="1"/>
</dbReference>
<keyword evidence="9" id="KW-1133">Transmembrane helix</keyword>
<gene>
    <name evidence="11" type="ORF">DIT68_10995</name>
</gene>
<dbReference type="PROSITE" id="PS50109">
    <property type="entry name" value="HIS_KIN"/>
    <property type="match status" value="1"/>
</dbReference>
<dbReference type="GO" id="GO:0016020">
    <property type="term" value="C:membrane"/>
    <property type="evidence" value="ECO:0007669"/>
    <property type="project" value="InterPro"/>
</dbReference>
<dbReference type="Gene3D" id="1.20.5.1930">
    <property type="match status" value="1"/>
</dbReference>
<dbReference type="InterPro" id="IPR011990">
    <property type="entry name" value="TPR-like_helical_dom_sf"/>
</dbReference>
<dbReference type="InterPro" id="IPR003594">
    <property type="entry name" value="HATPase_dom"/>
</dbReference>
<evidence type="ECO:0000259" key="10">
    <source>
        <dbReference type="PROSITE" id="PS50109"/>
    </source>
</evidence>
<dbReference type="InterPro" id="IPR050482">
    <property type="entry name" value="Sensor_HK_TwoCompSys"/>
</dbReference>
<evidence type="ECO:0000256" key="3">
    <source>
        <dbReference type="ARBA" id="ARBA00022553"/>
    </source>
</evidence>
<evidence type="ECO:0000256" key="7">
    <source>
        <dbReference type="ARBA" id="ARBA00022840"/>
    </source>
</evidence>
<keyword evidence="4" id="KW-0808">Transferase</keyword>
<keyword evidence="12" id="KW-1185">Reference proteome</keyword>
<dbReference type="GO" id="GO:0046983">
    <property type="term" value="F:protein dimerization activity"/>
    <property type="evidence" value="ECO:0007669"/>
    <property type="project" value="InterPro"/>
</dbReference>
<dbReference type="EC" id="2.7.13.3" evidence="2"/>
<keyword evidence="5" id="KW-0547">Nucleotide-binding</keyword>
<proteinExistence type="predicted"/>
<accession>A0A2U2XBH8</accession>
<dbReference type="InterPro" id="IPR005467">
    <property type="entry name" value="His_kinase_dom"/>
</dbReference>
<name>A0A2U2XBH8_9FLAO</name>
<evidence type="ECO:0000256" key="4">
    <source>
        <dbReference type="ARBA" id="ARBA00022679"/>
    </source>
</evidence>
<dbReference type="GO" id="GO:0005524">
    <property type="term" value="F:ATP binding"/>
    <property type="evidence" value="ECO:0007669"/>
    <property type="project" value="UniProtKB-KW"/>
</dbReference>
<keyword evidence="8" id="KW-0902">Two-component regulatory system</keyword>
<evidence type="ECO:0000256" key="6">
    <source>
        <dbReference type="ARBA" id="ARBA00022777"/>
    </source>
</evidence>
<keyword evidence="6" id="KW-0418">Kinase</keyword>
<sequence>MKNIVLILFVLFVTICSGQSKLDSLFERLNQTTTDSVKQQLCYRIILESSSISVDSGYNQAKRFIHLNIEENNLKLLASNVRALFDLYYQNGDRDNILKLCRKYAAYFKERDYTIGFFQMNFLLAAHFQSLADYKTSSKYYTEIINAADDQVSSERAAKSSCYNKRAVSHIMGGRYLKATSDLDSSLFLVDTTDLSSVIGIYGGYSQLYMELGEKEKALEYLKKGIEASDRYEYNMFKIKTRHSMSNFYLKYENYSKSEKYALEGMTFINEGEEYLKVIFSRLLCDIYIKSNQIGKAEIQYGEFLKMAKKLNMEEQIAYAQYISGKIFINRKDFKNALNECKKSWGYYKDKSTPKPNVFVCECLVDSYEGVGEYELALTYYKKQSSYQEEISNADKVQEALRQNYLLDLKQKEEVFKTKRLNSERLNKQKLKLKNQLILGISVFSILLIALIFVIAKNRQRKREIINSTEKTKAQEKFSQQLLKSQEDEKVRISRELHDSVGQDLILIKSKAQIDNHKELEVNISTVLNRVREITQGLHPFVLEQFGLTTALKKLINLIDVNTDIFITEEIEDIDNLLSKQQELDVYRIVQELTNNIIKHSDSPSAVIFAKKEADFILISVKDYGKGFDWNGKSTADNSLGMKTMQERAKILKADLNIDSKLGKGTTIYLKIPINNA</sequence>
<evidence type="ECO:0000313" key="11">
    <source>
        <dbReference type="EMBL" id="PWH85155.1"/>
    </source>
</evidence>
<dbReference type="EMBL" id="QFRJ01000008">
    <property type="protein sequence ID" value="PWH85155.1"/>
    <property type="molecule type" value="Genomic_DNA"/>
</dbReference>
<evidence type="ECO:0000256" key="1">
    <source>
        <dbReference type="ARBA" id="ARBA00000085"/>
    </source>
</evidence>
<dbReference type="SUPFAM" id="SSF48452">
    <property type="entry name" value="TPR-like"/>
    <property type="match status" value="2"/>
</dbReference>
<dbReference type="Pfam" id="PF02518">
    <property type="entry name" value="HATPase_c"/>
    <property type="match status" value="1"/>
</dbReference>
<evidence type="ECO:0000313" key="12">
    <source>
        <dbReference type="Proteomes" id="UP000245370"/>
    </source>
</evidence>
<keyword evidence="9" id="KW-0472">Membrane</keyword>
<dbReference type="InterPro" id="IPR011712">
    <property type="entry name" value="Sig_transdc_His_kin_sub3_dim/P"/>
</dbReference>
<evidence type="ECO:0000256" key="8">
    <source>
        <dbReference type="ARBA" id="ARBA00023012"/>
    </source>
</evidence>
<keyword evidence="7" id="KW-0067">ATP-binding</keyword>
<organism evidence="11 12">
    <name type="scientific">Brumimicrobium oceani</name>
    <dbReference type="NCBI Taxonomy" id="2100725"/>
    <lineage>
        <taxon>Bacteria</taxon>
        <taxon>Pseudomonadati</taxon>
        <taxon>Bacteroidota</taxon>
        <taxon>Flavobacteriia</taxon>
        <taxon>Flavobacteriales</taxon>
        <taxon>Crocinitomicaceae</taxon>
        <taxon>Brumimicrobium</taxon>
    </lineage>
</organism>
<dbReference type="Proteomes" id="UP000245370">
    <property type="component" value="Unassembled WGS sequence"/>
</dbReference>
<keyword evidence="9" id="KW-0812">Transmembrane</keyword>
<dbReference type="SUPFAM" id="SSF55874">
    <property type="entry name" value="ATPase domain of HSP90 chaperone/DNA topoisomerase II/histidine kinase"/>
    <property type="match status" value="1"/>
</dbReference>
<dbReference type="CDD" id="cd16917">
    <property type="entry name" value="HATPase_UhpB-NarQ-NarX-like"/>
    <property type="match status" value="1"/>
</dbReference>
<dbReference type="GO" id="GO:0000155">
    <property type="term" value="F:phosphorelay sensor kinase activity"/>
    <property type="evidence" value="ECO:0007669"/>
    <property type="project" value="InterPro"/>
</dbReference>
<protein>
    <recommendedName>
        <fullName evidence="2">histidine kinase</fullName>
        <ecNumber evidence="2">2.7.13.3</ecNumber>
    </recommendedName>
</protein>
<dbReference type="RefSeq" id="WP_109359857.1">
    <property type="nucleotide sequence ID" value="NZ_QFRJ01000008.1"/>
</dbReference>
<reference evidence="11 12" key="2">
    <citation type="submission" date="2018-05" db="EMBL/GenBank/DDBJ databases">
        <authorList>
            <person name="Lanie J.A."/>
            <person name="Ng W.-L."/>
            <person name="Kazmierczak K.M."/>
            <person name="Andrzejewski T.M."/>
            <person name="Davidsen T.M."/>
            <person name="Wayne K.J."/>
            <person name="Tettelin H."/>
            <person name="Glass J.I."/>
            <person name="Rusch D."/>
            <person name="Podicherti R."/>
            <person name="Tsui H.-C.T."/>
            <person name="Winkler M.E."/>
        </authorList>
    </citation>
    <scope>NUCLEOTIDE SEQUENCE [LARGE SCALE GENOMIC DNA]</scope>
    <source>
        <strain evidence="11 12">C305</strain>
    </source>
</reference>
<dbReference type="InterPro" id="IPR036890">
    <property type="entry name" value="HATPase_C_sf"/>
</dbReference>
<dbReference type="PANTHER" id="PTHR24421:SF10">
    <property type="entry name" value="NITRATE_NITRITE SENSOR PROTEIN NARQ"/>
    <property type="match status" value="1"/>
</dbReference>
<evidence type="ECO:0000256" key="9">
    <source>
        <dbReference type="SAM" id="Phobius"/>
    </source>
</evidence>
<dbReference type="Pfam" id="PF07730">
    <property type="entry name" value="HisKA_3"/>
    <property type="match status" value="1"/>
</dbReference>
<keyword evidence="3" id="KW-0597">Phosphoprotein</keyword>
<dbReference type="OrthoDB" id="9778366at2"/>
<reference evidence="11 12" key="1">
    <citation type="submission" date="2018-05" db="EMBL/GenBank/DDBJ databases">
        <title>Brumimicrobium oceani sp. nov., isolated from coastal sediment.</title>
        <authorList>
            <person name="Kou Y."/>
        </authorList>
    </citation>
    <scope>NUCLEOTIDE SEQUENCE [LARGE SCALE GENOMIC DNA]</scope>
    <source>
        <strain evidence="11 12">C305</strain>
    </source>
</reference>
<dbReference type="Gene3D" id="3.30.565.10">
    <property type="entry name" value="Histidine kinase-like ATPase, C-terminal domain"/>
    <property type="match status" value="1"/>
</dbReference>
<feature type="transmembrane region" description="Helical" evidence="9">
    <location>
        <begin position="437"/>
        <end position="456"/>
    </location>
</feature>
<evidence type="ECO:0000256" key="5">
    <source>
        <dbReference type="ARBA" id="ARBA00022741"/>
    </source>
</evidence>
<comment type="caution">
    <text evidence="11">The sequence shown here is derived from an EMBL/GenBank/DDBJ whole genome shotgun (WGS) entry which is preliminary data.</text>
</comment>